<dbReference type="GO" id="GO:0009888">
    <property type="term" value="P:tissue development"/>
    <property type="evidence" value="ECO:0007669"/>
    <property type="project" value="UniProtKB-ARBA"/>
</dbReference>
<comment type="caution">
    <text evidence="11">The sequence shown here is derived from an EMBL/GenBank/DDBJ whole genome shotgun (WGS) entry which is preliminary data.</text>
</comment>
<comment type="subcellular location">
    <subcellularLocation>
        <location evidence="1 10">Secreted</location>
        <location evidence="1 10">Extracellular space</location>
        <location evidence="1 10">Extracellular matrix</location>
    </subcellularLocation>
</comment>
<evidence type="ECO:0000256" key="7">
    <source>
        <dbReference type="ARBA" id="ARBA00023157"/>
    </source>
</evidence>
<sequence>MAFYYAILSAGIAHAITNACSHGNLSYCSCDQDKHGNQDHEKGWRWGGCSADVKHGIRLSKDFVDAREVKRNARTLMNLHNNLVGRKILEKNVRLECKCHGVSGSCTVKTCWVTLPHFREVGYMLKDRYKEAVMVEPMRGRRQQLPTFLKLKRPQSYSKPAETDLVYIDNSPNFCERDNTIGSMGTHGRRCTRTSSLSDNCEHLCCGRGYETFQYTHTWQCHCKFHWCCHVTCSTCSERTQAYMCN</sequence>
<dbReference type="PROSITE" id="PS00246">
    <property type="entry name" value="WNT1"/>
    <property type="match status" value="1"/>
</dbReference>
<evidence type="ECO:0000313" key="11">
    <source>
        <dbReference type="EMBL" id="KAG9477837.1"/>
    </source>
</evidence>
<dbReference type="PANTHER" id="PTHR12027">
    <property type="entry name" value="WNT RELATED"/>
    <property type="match status" value="1"/>
</dbReference>
<dbReference type="Proteomes" id="UP000770717">
    <property type="component" value="Unassembled WGS sequence"/>
</dbReference>
<keyword evidence="9" id="KW-0449">Lipoprotein</keyword>
<name>A0A8J6EY11_ELECQ</name>
<evidence type="ECO:0000256" key="2">
    <source>
        <dbReference type="ARBA" id="ARBA00005683"/>
    </source>
</evidence>
<dbReference type="SMART" id="SM00097">
    <property type="entry name" value="WNT1"/>
    <property type="match status" value="1"/>
</dbReference>
<accession>A0A8J6EY11</accession>
<dbReference type="Pfam" id="PF00110">
    <property type="entry name" value="wnt"/>
    <property type="match status" value="1"/>
</dbReference>
<keyword evidence="6 10" id="KW-0879">Wnt signaling pathway</keyword>
<evidence type="ECO:0000256" key="5">
    <source>
        <dbReference type="ARBA" id="ARBA00022530"/>
    </source>
</evidence>
<dbReference type="GO" id="GO:0046330">
    <property type="term" value="P:positive regulation of JNK cascade"/>
    <property type="evidence" value="ECO:0007669"/>
    <property type="project" value="TreeGrafter"/>
</dbReference>
<comment type="similarity">
    <text evidence="2 10">Belongs to the Wnt family.</text>
</comment>
<dbReference type="GO" id="GO:0030182">
    <property type="term" value="P:neuron differentiation"/>
    <property type="evidence" value="ECO:0007669"/>
    <property type="project" value="TreeGrafter"/>
</dbReference>
<evidence type="ECO:0000256" key="8">
    <source>
        <dbReference type="ARBA" id="ARBA00023180"/>
    </source>
</evidence>
<evidence type="ECO:0000256" key="6">
    <source>
        <dbReference type="ARBA" id="ARBA00022687"/>
    </source>
</evidence>
<proteinExistence type="inferred from homology"/>
<dbReference type="AlphaFoldDB" id="A0A8J6EY11"/>
<evidence type="ECO:0000256" key="9">
    <source>
        <dbReference type="ARBA" id="ARBA00023288"/>
    </source>
</evidence>
<keyword evidence="5" id="KW-0272">Extracellular matrix</keyword>
<dbReference type="GO" id="GO:0045165">
    <property type="term" value="P:cell fate commitment"/>
    <property type="evidence" value="ECO:0007669"/>
    <property type="project" value="TreeGrafter"/>
</dbReference>
<dbReference type="FunFam" id="3.30.2460.20:FF:000001">
    <property type="entry name" value="Wnt homolog"/>
    <property type="match status" value="1"/>
</dbReference>
<dbReference type="InterPro" id="IPR043158">
    <property type="entry name" value="Wnt_C"/>
</dbReference>
<evidence type="ECO:0000256" key="4">
    <source>
        <dbReference type="ARBA" id="ARBA00022525"/>
    </source>
</evidence>
<dbReference type="InterPro" id="IPR005817">
    <property type="entry name" value="Wnt"/>
</dbReference>
<evidence type="ECO:0000256" key="1">
    <source>
        <dbReference type="ARBA" id="ARBA00004498"/>
    </source>
</evidence>
<dbReference type="EMBL" id="WNTK01000009">
    <property type="protein sequence ID" value="KAG9477837.1"/>
    <property type="molecule type" value="Genomic_DNA"/>
</dbReference>
<dbReference type="GO" id="GO:0060070">
    <property type="term" value="P:canonical Wnt signaling pathway"/>
    <property type="evidence" value="ECO:0007669"/>
    <property type="project" value="TreeGrafter"/>
</dbReference>
<reference evidence="11" key="1">
    <citation type="thesis" date="2020" institute="ProQuest LLC" country="789 East Eisenhower Parkway, Ann Arbor, MI, USA">
        <title>Comparative Genomics and Chromosome Evolution.</title>
        <authorList>
            <person name="Mudd A.B."/>
        </authorList>
    </citation>
    <scope>NUCLEOTIDE SEQUENCE</scope>
    <source>
        <strain evidence="11">HN-11 Male</strain>
        <tissue evidence="11">Kidney and liver</tissue>
    </source>
</reference>
<dbReference type="PRINTS" id="PR01349">
    <property type="entry name" value="WNTPROTEIN"/>
</dbReference>
<dbReference type="GO" id="GO:0005615">
    <property type="term" value="C:extracellular space"/>
    <property type="evidence" value="ECO:0007669"/>
    <property type="project" value="TreeGrafter"/>
</dbReference>
<dbReference type="GO" id="GO:0005109">
    <property type="term" value="F:frizzled binding"/>
    <property type="evidence" value="ECO:0007669"/>
    <property type="project" value="TreeGrafter"/>
</dbReference>
<dbReference type="PANTHER" id="PTHR12027:SF115">
    <property type="entry name" value="PROTEIN WNT"/>
    <property type="match status" value="1"/>
</dbReference>
<dbReference type="OrthoDB" id="5945655at2759"/>
<keyword evidence="4" id="KW-0964">Secreted</keyword>
<evidence type="ECO:0000256" key="10">
    <source>
        <dbReference type="RuleBase" id="RU003500"/>
    </source>
</evidence>
<dbReference type="Gene3D" id="3.30.2460.20">
    <property type="match status" value="1"/>
</dbReference>
<dbReference type="GO" id="GO:0048513">
    <property type="term" value="P:animal organ development"/>
    <property type="evidence" value="ECO:0007669"/>
    <property type="project" value="UniProtKB-ARBA"/>
</dbReference>
<keyword evidence="8" id="KW-0325">Glycoprotein</keyword>
<organism evidence="11 12">
    <name type="scientific">Eleutherodactylus coqui</name>
    <name type="common">Puerto Rican coqui</name>
    <dbReference type="NCBI Taxonomy" id="57060"/>
    <lineage>
        <taxon>Eukaryota</taxon>
        <taxon>Metazoa</taxon>
        <taxon>Chordata</taxon>
        <taxon>Craniata</taxon>
        <taxon>Vertebrata</taxon>
        <taxon>Euteleostomi</taxon>
        <taxon>Amphibia</taxon>
        <taxon>Batrachia</taxon>
        <taxon>Anura</taxon>
        <taxon>Neobatrachia</taxon>
        <taxon>Hyloidea</taxon>
        <taxon>Eleutherodactylidae</taxon>
        <taxon>Eleutherodactylinae</taxon>
        <taxon>Eleutherodactylus</taxon>
        <taxon>Eleutherodactylus</taxon>
    </lineage>
</organism>
<keyword evidence="12" id="KW-1185">Reference proteome</keyword>
<comment type="function">
    <text evidence="10">Ligand for members of the frizzled family of seven transmembrane receptors.</text>
</comment>
<keyword evidence="3 10" id="KW-0217">Developmental protein</keyword>
<evidence type="ECO:0000313" key="12">
    <source>
        <dbReference type="Proteomes" id="UP000770717"/>
    </source>
</evidence>
<gene>
    <name evidence="11" type="ORF">GDO78_013034</name>
</gene>
<dbReference type="InterPro" id="IPR018161">
    <property type="entry name" value="Wnt_CS"/>
</dbReference>
<protein>
    <recommendedName>
        <fullName evidence="10">Protein Wnt</fullName>
    </recommendedName>
</protein>
<dbReference type="GO" id="GO:0005125">
    <property type="term" value="F:cytokine activity"/>
    <property type="evidence" value="ECO:0007669"/>
    <property type="project" value="TreeGrafter"/>
</dbReference>
<keyword evidence="7" id="KW-1015">Disulfide bond</keyword>
<dbReference type="PRINTS" id="PR01891">
    <property type="entry name" value="WNT7PROTEIN"/>
</dbReference>
<evidence type="ECO:0000256" key="3">
    <source>
        <dbReference type="ARBA" id="ARBA00022473"/>
    </source>
</evidence>
<dbReference type="InterPro" id="IPR013300">
    <property type="entry name" value="Wnt7"/>
</dbReference>